<dbReference type="SUPFAM" id="SSF58104">
    <property type="entry name" value="Methyl-accepting chemotaxis protein (MCP) signaling domain"/>
    <property type="match status" value="1"/>
</dbReference>
<evidence type="ECO:0000256" key="3">
    <source>
        <dbReference type="PROSITE-ProRule" id="PRU00284"/>
    </source>
</evidence>
<feature type="compositionally biased region" description="Low complexity" evidence="5">
    <location>
        <begin position="446"/>
        <end position="470"/>
    </location>
</feature>
<dbReference type="CDD" id="cd06225">
    <property type="entry name" value="HAMP"/>
    <property type="match status" value="1"/>
</dbReference>
<evidence type="ECO:0000313" key="10">
    <source>
        <dbReference type="EMBL" id="KAA5604587.1"/>
    </source>
</evidence>
<evidence type="ECO:0000256" key="7">
    <source>
        <dbReference type="SAM" id="SignalP"/>
    </source>
</evidence>
<keyword evidence="3" id="KW-0807">Transducer</keyword>
<evidence type="ECO:0000256" key="1">
    <source>
        <dbReference type="ARBA" id="ARBA00022500"/>
    </source>
</evidence>
<accession>A0A5M6I9E1</accession>
<feature type="coiled-coil region" evidence="4">
    <location>
        <begin position="617"/>
        <end position="644"/>
    </location>
</feature>
<keyword evidence="1" id="KW-0145">Chemotaxis</keyword>
<evidence type="ECO:0000256" key="2">
    <source>
        <dbReference type="ARBA" id="ARBA00029447"/>
    </source>
</evidence>
<protein>
    <submittedName>
        <fullName evidence="10">HAMP domain-containing protein</fullName>
    </submittedName>
</protein>
<dbReference type="Pfam" id="PF12729">
    <property type="entry name" value="4HB_MCP_1"/>
    <property type="match status" value="1"/>
</dbReference>
<dbReference type="Proteomes" id="UP000324065">
    <property type="component" value="Unassembled WGS sequence"/>
</dbReference>
<evidence type="ECO:0000259" key="9">
    <source>
        <dbReference type="PROSITE" id="PS50885"/>
    </source>
</evidence>
<dbReference type="InterPro" id="IPR024478">
    <property type="entry name" value="HlyB_4HB_MCP"/>
</dbReference>
<dbReference type="Pfam" id="PF00015">
    <property type="entry name" value="MCPsignal"/>
    <property type="match status" value="1"/>
</dbReference>
<dbReference type="SMART" id="SM00304">
    <property type="entry name" value="HAMP"/>
    <property type="match status" value="1"/>
</dbReference>
<feature type="chain" id="PRO_5024368513" evidence="7">
    <location>
        <begin position="23"/>
        <end position="736"/>
    </location>
</feature>
<dbReference type="InterPro" id="IPR051310">
    <property type="entry name" value="MCP_chemotaxis"/>
</dbReference>
<keyword evidence="6" id="KW-0472">Membrane</keyword>
<evidence type="ECO:0000256" key="5">
    <source>
        <dbReference type="SAM" id="MobiDB-lite"/>
    </source>
</evidence>
<dbReference type="SMART" id="SM00283">
    <property type="entry name" value="MA"/>
    <property type="match status" value="1"/>
</dbReference>
<keyword evidence="7" id="KW-0732">Signal</keyword>
<dbReference type="Pfam" id="PF00672">
    <property type="entry name" value="HAMP"/>
    <property type="match status" value="1"/>
</dbReference>
<keyword evidence="6" id="KW-0812">Transmembrane</keyword>
<proteinExistence type="inferred from homology"/>
<evidence type="ECO:0000259" key="8">
    <source>
        <dbReference type="PROSITE" id="PS50111"/>
    </source>
</evidence>
<feature type="compositionally biased region" description="Acidic residues" evidence="5">
    <location>
        <begin position="724"/>
        <end position="736"/>
    </location>
</feature>
<dbReference type="InterPro" id="IPR003660">
    <property type="entry name" value="HAMP_dom"/>
</dbReference>
<dbReference type="GO" id="GO:0004888">
    <property type="term" value="F:transmembrane signaling receptor activity"/>
    <property type="evidence" value="ECO:0007669"/>
    <property type="project" value="TreeGrafter"/>
</dbReference>
<keyword evidence="11" id="KW-1185">Reference proteome</keyword>
<dbReference type="GO" id="GO:0005886">
    <property type="term" value="C:plasma membrane"/>
    <property type="evidence" value="ECO:0007669"/>
    <property type="project" value="TreeGrafter"/>
</dbReference>
<keyword evidence="4" id="KW-0175">Coiled coil</keyword>
<evidence type="ECO:0000256" key="6">
    <source>
        <dbReference type="SAM" id="Phobius"/>
    </source>
</evidence>
<sequence length="736" mass="79152">MRITIKAKLAAAFTLIVLLAGASSLLALDAMSDMHDRVGFIVDVNAREVELTGEIKARFLNSQRRARDMVQTNSEEEMKRLMDNIGTDISIMNAAIDDLKPLLQTDYGRRNTENLISSVTKYSALIDDIYSLAQQNTNHKAGIMMDSEGEAEVVIMEEALETLARAARLRSDDRDSLLIAQFSDTLHRLGIAEREMIIESSPEILQSLNADAETMIREWVERLDTLHRVATDLDPAAVQTLRDSATRYIATSEQIRRLSMINSRDKAFALLNTEARDIANAIDEAVDNLSTRSKELMTEEVADSTAAYDSVRTFMISAMIFIVVASTIIATWISLSVSRGLSKAVGLANDVALGDLEQTVEVKANDEIKDLVDALNRMTANLKQTASVAESIANGQLSVDAKRLSDKDTLGIALENMLDRLRTVVSEALGAAEQVASGSQQLSATSEQMAQGASEQASAAEEASSSMEEMVSTIKQSADNATQTEKIARQSARDAEASGDAVSKAVEAMRTIAEKINIVQEIARQTDLLALNAAIEAARAGEHGKGFAVVASEVRKLAERSQAAASEIMTLSSETVTVSAEAGDMLTKLVPDIRRTAELVEEISAAAREQNAGAEQINTAIRQLDQVTQQNASASEEMSATSEELSAQAQQLDSTMAFFNLDDTPRGGVRSAPSSTSAKPACVRPAPGNTAAKSAAAPKARPGTNGQGPERASAPARSGGITLDLDDDEDARYERY</sequence>
<dbReference type="EMBL" id="VWPJ01000016">
    <property type="protein sequence ID" value="KAA5604587.1"/>
    <property type="molecule type" value="Genomic_DNA"/>
</dbReference>
<feature type="compositionally biased region" description="Polar residues" evidence="5">
    <location>
        <begin position="473"/>
        <end position="485"/>
    </location>
</feature>
<name>A0A5M6I9E1_9PROT</name>
<dbReference type="GO" id="GO:0006935">
    <property type="term" value="P:chemotaxis"/>
    <property type="evidence" value="ECO:0007669"/>
    <property type="project" value="UniProtKB-KW"/>
</dbReference>
<comment type="caution">
    <text evidence="10">The sequence shown here is derived from an EMBL/GenBank/DDBJ whole genome shotgun (WGS) entry which is preliminary data.</text>
</comment>
<comment type="similarity">
    <text evidence="2">Belongs to the methyl-accepting chemotaxis (MCP) protein family.</text>
</comment>
<dbReference type="PANTHER" id="PTHR43531:SF11">
    <property type="entry name" value="METHYL-ACCEPTING CHEMOTAXIS PROTEIN 3"/>
    <property type="match status" value="1"/>
</dbReference>
<dbReference type="Gene3D" id="1.10.287.950">
    <property type="entry name" value="Methyl-accepting chemotaxis protein"/>
    <property type="match status" value="1"/>
</dbReference>
<dbReference type="Gene3D" id="6.10.340.10">
    <property type="match status" value="1"/>
</dbReference>
<feature type="compositionally biased region" description="Low complexity" evidence="5">
    <location>
        <begin position="685"/>
        <end position="702"/>
    </location>
</feature>
<dbReference type="PROSITE" id="PS50111">
    <property type="entry name" value="CHEMOTAXIS_TRANSDUC_2"/>
    <property type="match status" value="1"/>
</dbReference>
<dbReference type="PANTHER" id="PTHR43531">
    <property type="entry name" value="PROTEIN ICFG"/>
    <property type="match status" value="1"/>
</dbReference>
<feature type="transmembrane region" description="Helical" evidence="6">
    <location>
        <begin position="314"/>
        <end position="335"/>
    </location>
</feature>
<dbReference type="AlphaFoldDB" id="A0A5M6I9E1"/>
<dbReference type="RefSeq" id="WP_150063325.1">
    <property type="nucleotide sequence ID" value="NZ_JACHII010000013.1"/>
</dbReference>
<reference evidence="10 11" key="1">
    <citation type="submission" date="2019-09" db="EMBL/GenBank/DDBJ databases">
        <title>Genome sequence of Roseospira marina, one of the more divergent members of the non-sulfur purple photosynthetic bacterial family, the Rhodospirillaceae.</title>
        <authorList>
            <person name="Meyer T."/>
            <person name="Kyndt J."/>
        </authorList>
    </citation>
    <scope>NUCLEOTIDE SEQUENCE [LARGE SCALE GENOMIC DNA]</scope>
    <source>
        <strain evidence="10 11">DSM 15113</strain>
    </source>
</reference>
<gene>
    <name evidence="10" type="ORF">F1188_15355</name>
</gene>
<dbReference type="GO" id="GO:0007165">
    <property type="term" value="P:signal transduction"/>
    <property type="evidence" value="ECO:0007669"/>
    <property type="project" value="UniProtKB-KW"/>
</dbReference>
<feature type="domain" description="Methyl-accepting transducer" evidence="8">
    <location>
        <begin position="431"/>
        <end position="646"/>
    </location>
</feature>
<feature type="region of interest" description="Disordered" evidence="5">
    <location>
        <begin position="440"/>
        <end position="499"/>
    </location>
</feature>
<dbReference type="PROSITE" id="PS50885">
    <property type="entry name" value="HAMP"/>
    <property type="match status" value="1"/>
</dbReference>
<evidence type="ECO:0000313" key="11">
    <source>
        <dbReference type="Proteomes" id="UP000324065"/>
    </source>
</evidence>
<keyword evidence="6" id="KW-1133">Transmembrane helix</keyword>
<feature type="signal peptide" evidence="7">
    <location>
        <begin position="1"/>
        <end position="22"/>
    </location>
</feature>
<dbReference type="InterPro" id="IPR004089">
    <property type="entry name" value="MCPsignal_dom"/>
</dbReference>
<feature type="region of interest" description="Disordered" evidence="5">
    <location>
        <begin position="660"/>
        <end position="736"/>
    </location>
</feature>
<evidence type="ECO:0000256" key="4">
    <source>
        <dbReference type="SAM" id="Coils"/>
    </source>
</evidence>
<feature type="compositionally biased region" description="Basic and acidic residues" evidence="5">
    <location>
        <begin position="486"/>
        <end position="496"/>
    </location>
</feature>
<organism evidence="10 11">
    <name type="scientific">Roseospira marina</name>
    <dbReference type="NCBI Taxonomy" id="140057"/>
    <lineage>
        <taxon>Bacteria</taxon>
        <taxon>Pseudomonadati</taxon>
        <taxon>Pseudomonadota</taxon>
        <taxon>Alphaproteobacteria</taxon>
        <taxon>Rhodospirillales</taxon>
        <taxon>Rhodospirillaceae</taxon>
        <taxon>Roseospira</taxon>
    </lineage>
</organism>
<dbReference type="OrthoDB" id="9814362at2"/>
<feature type="domain" description="HAMP" evidence="9">
    <location>
        <begin position="335"/>
        <end position="387"/>
    </location>
</feature>